<comment type="caution">
    <text evidence="2">The sequence shown here is derived from an EMBL/GenBank/DDBJ whole genome shotgun (WGS) entry which is preliminary data.</text>
</comment>
<dbReference type="SMART" id="SM00597">
    <property type="entry name" value="ZnF_TTF"/>
    <property type="match status" value="1"/>
</dbReference>
<dbReference type="InterPro" id="IPR055298">
    <property type="entry name" value="AtLOH3-like"/>
</dbReference>
<dbReference type="PANTHER" id="PTHR11697">
    <property type="entry name" value="GENERAL TRANSCRIPTION FACTOR 2-RELATED ZINC FINGER PROTEIN"/>
    <property type="match status" value="1"/>
</dbReference>
<dbReference type="Pfam" id="PF14291">
    <property type="entry name" value="DUF4371"/>
    <property type="match status" value="1"/>
</dbReference>
<dbReference type="InterPro" id="IPR025398">
    <property type="entry name" value="DUF4371"/>
</dbReference>
<dbReference type="InterPro" id="IPR006580">
    <property type="entry name" value="Znf_TTF"/>
</dbReference>
<dbReference type="SUPFAM" id="SSF53098">
    <property type="entry name" value="Ribonuclease H-like"/>
    <property type="match status" value="1"/>
</dbReference>
<name>A0A3L6FTS0_MAIZE</name>
<dbReference type="EMBL" id="NCVQ01000003">
    <property type="protein sequence ID" value="PWZ37494.1"/>
    <property type="molecule type" value="Genomic_DNA"/>
</dbReference>
<organism evidence="2">
    <name type="scientific">Zea mays</name>
    <name type="common">Maize</name>
    <dbReference type="NCBI Taxonomy" id="4577"/>
    <lineage>
        <taxon>Eukaryota</taxon>
        <taxon>Viridiplantae</taxon>
        <taxon>Streptophyta</taxon>
        <taxon>Embryophyta</taxon>
        <taxon>Tracheophyta</taxon>
        <taxon>Spermatophyta</taxon>
        <taxon>Magnoliopsida</taxon>
        <taxon>Liliopsida</taxon>
        <taxon>Poales</taxon>
        <taxon>Poaceae</taxon>
        <taxon>PACMAD clade</taxon>
        <taxon>Panicoideae</taxon>
        <taxon>Andropogonodae</taxon>
        <taxon>Andropogoneae</taxon>
        <taxon>Tripsacinae</taxon>
        <taxon>Zea</taxon>
    </lineage>
</organism>
<dbReference type="InterPro" id="IPR012337">
    <property type="entry name" value="RNaseH-like_sf"/>
</dbReference>
<reference evidence="2" key="1">
    <citation type="journal article" date="2018" name="Nat. Genet.">
        <title>Extensive intraspecific gene order and gene structural variations between Mo17 and other maize genomes.</title>
        <authorList>
            <person name="Sun S."/>
            <person name="Zhou Y."/>
            <person name="Chen J."/>
            <person name="Shi J."/>
            <person name="Zhao H."/>
            <person name="Zhao H."/>
            <person name="Song W."/>
            <person name="Zhang M."/>
            <person name="Cui Y."/>
            <person name="Dong X."/>
            <person name="Liu H."/>
            <person name="Ma X."/>
            <person name="Jiao Y."/>
            <person name="Wang B."/>
            <person name="Wei X."/>
            <person name="Stein J.C."/>
            <person name="Glaubitz J.C."/>
            <person name="Lu F."/>
            <person name="Yu G."/>
            <person name="Liang C."/>
            <person name="Fengler K."/>
            <person name="Li B."/>
            <person name="Rafalski A."/>
            <person name="Schnable P.S."/>
            <person name="Ware D.H."/>
            <person name="Buckler E.S."/>
            <person name="Lai J."/>
        </authorList>
    </citation>
    <scope>NUCLEOTIDE SEQUENCE [LARGE SCALE GENOMIC DNA]</scope>
    <source>
        <tissue evidence="2">Seedling</tissue>
    </source>
</reference>
<proteinExistence type="predicted"/>
<dbReference type="Proteomes" id="UP000251960">
    <property type="component" value="Chromosome 2"/>
</dbReference>
<evidence type="ECO:0000313" key="2">
    <source>
        <dbReference type="EMBL" id="PWZ37494.1"/>
    </source>
</evidence>
<sequence>MKHGPYQFFRDVYPPSGPKNHPRRFQSQWFETFYWLKYSPAKDAAFCFPCFLFSKKPVGKAGSDVFTVKGFKNWKKVKSGDNCAFKIHVGESGSAHRYSVKCYDNLKNRLYHIEPILEKQTSDEVKANRLRLRTSIDAVRWLVFQACPFRGHDESANSKNQGNFLEMVKLIASYDEEVKAVVLSNAPQNAKYTSHQIQKQILDLIAFNVQTTIRDEIGDAKFCLIVDESRDESRREQMALVVRFVDKGGFIRERFLDLIHVHDTSSATLKKELDFVLSHHKLDVQNIRGQGYDGASNMRGEWNGLQAKFVEECPYAYYVHCFAHQLQLALVAASKEVTEVHNFFEHLALIVNTVVSSTKRNDDLRANQVAEIEHLIELNEIETGRGINQIGTLQRPGETRWSSHYNSICSLIKLYKPTFLVLKDIAIAKGSGTTAAGRAKAAGAIKLMMSFDFIFIMHVMKELMGVTDLLCKKLQHKSQDIVNTMDDVATTKRLIQNMRDHGWDRLINDVTVFCNKHEIIVPNMTELYADYIRSRAGNEITIEHHYRYDIFTSAVDQQAQELNHMFSEQVTELLILGASLDPKNSFNSLKINDVCSLASKFYPADFSEQERSTLRLQLQHYEFDVPTNSKFQDLTTVADLCRRLAETGKSDEFI</sequence>
<feature type="domain" description="TTF-type" evidence="1">
    <location>
        <begin position="21"/>
        <end position="118"/>
    </location>
</feature>
<evidence type="ECO:0000259" key="1">
    <source>
        <dbReference type="SMART" id="SM00597"/>
    </source>
</evidence>
<dbReference type="AlphaFoldDB" id="A0A3L6FTS0"/>
<protein>
    <submittedName>
        <fullName evidence="2">Zinc finger MYM-type protein 1</fullName>
    </submittedName>
</protein>
<gene>
    <name evidence="2" type="primary">ZMYM1_18</name>
    <name evidence="2" type="ORF">Zm00014a_004449</name>
</gene>
<dbReference type="PANTHER" id="PTHR11697:SF230">
    <property type="entry name" value="ZINC FINGER, MYM DOMAIN CONTAINING 1"/>
    <property type="match status" value="1"/>
</dbReference>
<accession>A0A3L6FTS0</accession>